<evidence type="ECO:0000256" key="1">
    <source>
        <dbReference type="ARBA" id="ARBA00006484"/>
    </source>
</evidence>
<dbReference type="PRINTS" id="PR00080">
    <property type="entry name" value="SDRFAMILY"/>
</dbReference>
<dbReference type="Gene3D" id="3.40.50.720">
    <property type="entry name" value="NAD(P)-binding Rossmann-like Domain"/>
    <property type="match status" value="1"/>
</dbReference>
<protein>
    <submittedName>
        <fullName evidence="3">Short-chain dehydrogenase/reductase SDR</fullName>
    </submittedName>
</protein>
<dbReference type="FunFam" id="3.40.50.720:FF:000084">
    <property type="entry name" value="Short-chain dehydrogenase reductase"/>
    <property type="match status" value="1"/>
</dbReference>
<keyword evidence="4" id="KW-1185">Reference proteome</keyword>
<gene>
    <name evidence="3" type="ORF">COLO4_29650</name>
</gene>
<evidence type="ECO:0000256" key="2">
    <source>
        <dbReference type="ARBA" id="ARBA00023002"/>
    </source>
</evidence>
<dbReference type="GO" id="GO:0016491">
    <property type="term" value="F:oxidoreductase activity"/>
    <property type="evidence" value="ECO:0007669"/>
    <property type="project" value="UniProtKB-KW"/>
</dbReference>
<dbReference type="Proteomes" id="UP000187203">
    <property type="component" value="Unassembled WGS sequence"/>
</dbReference>
<evidence type="ECO:0000313" key="4">
    <source>
        <dbReference type="Proteomes" id="UP000187203"/>
    </source>
</evidence>
<comment type="similarity">
    <text evidence="1">Belongs to the short-chain dehydrogenases/reductases (SDR) family.</text>
</comment>
<dbReference type="InterPro" id="IPR036291">
    <property type="entry name" value="NAD(P)-bd_dom_sf"/>
</dbReference>
<evidence type="ECO:0000313" key="3">
    <source>
        <dbReference type="EMBL" id="OMO68475.1"/>
    </source>
</evidence>
<comment type="caution">
    <text evidence="3">The sequence shown here is derived from an EMBL/GenBank/DDBJ whole genome shotgun (WGS) entry which is preliminary data.</text>
</comment>
<keyword evidence="2" id="KW-0560">Oxidoreductase</keyword>
<accession>A0A1R3HDT4</accession>
<dbReference type="Pfam" id="PF13561">
    <property type="entry name" value="adh_short_C2"/>
    <property type="match status" value="1"/>
</dbReference>
<dbReference type="PANTHER" id="PTHR43180:SF37">
    <property type="entry name" value="TROPINONE REDUCTASE-LIKE 2"/>
    <property type="match status" value="1"/>
</dbReference>
<dbReference type="PRINTS" id="PR00081">
    <property type="entry name" value="GDHRDH"/>
</dbReference>
<dbReference type="OrthoDB" id="294295at2759"/>
<dbReference type="PANTHER" id="PTHR43180">
    <property type="entry name" value="3-OXOACYL-(ACYL-CARRIER-PROTEIN) REDUCTASE (AFU_ORTHOLOGUE AFUA_6G11210)"/>
    <property type="match status" value="1"/>
</dbReference>
<dbReference type="InterPro" id="IPR020904">
    <property type="entry name" value="Sc_DH/Rdtase_CS"/>
</dbReference>
<dbReference type="AlphaFoldDB" id="A0A1R3HDT4"/>
<organism evidence="3 4">
    <name type="scientific">Corchorus olitorius</name>
    <dbReference type="NCBI Taxonomy" id="93759"/>
    <lineage>
        <taxon>Eukaryota</taxon>
        <taxon>Viridiplantae</taxon>
        <taxon>Streptophyta</taxon>
        <taxon>Embryophyta</taxon>
        <taxon>Tracheophyta</taxon>
        <taxon>Spermatophyta</taxon>
        <taxon>Magnoliopsida</taxon>
        <taxon>eudicotyledons</taxon>
        <taxon>Gunneridae</taxon>
        <taxon>Pentapetalae</taxon>
        <taxon>rosids</taxon>
        <taxon>malvids</taxon>
        <taxon>Malvales</taxon>
        <taxon>Malvaceae</taxon>
        <taxon>Grewioideae</taxon>
        <taxon>Apeibeae</taxon>
        <taxon>Corchorus</taxon>
    </lineage>
</organism>
<dbReference type="PROSITE" id="PS00061">
    <property type="entry name" value="ADH_SHORT"/>
    <property type="match status" value="1"/>
</dbReference>
<dbReference type="EMBL" id="AWUE01020388">
    <property type="protein sequence ID" value="OMO68475.1"/>
    <property type="molecule type" value="Genomic_DNA"/>
</dbReference>
<dbReference type="STRING" id="93759.A0A1R3HDT4"/>
<dbReference type="InterPro" id="IPR002347">
    <property type="entry name" value="SDR_fam"/>
</dbReference>
<sequence length="302" mass="32170">MMNTLSSLASHGKRLEGKVAIITGGASGIGETTASLFHQNGAEVIIADIQDKKGQALANKLGKNACYIHCNVANEDEIRNLVDTTIAKHGKLDIMYNNAGIVDHPFGSILDATKSDMNRLLDVNLIGALLGAKHAARVMIPRRKGCILFTASVCTVIGGLTSNHAYVASKYGILGLVKNLAAELGQYSIRVNCISPYGIVTNISSSGNFGAMFVAIGGRILSAVGNLKGIILRAEDVANAALYLASDEANYVSGLNLVVDGGFSVVNSSFMTPISWLNKFLELWQTACGFLNFSKYIHFSRR</sequence>
<proteinExistence type="inferred from homology"/>
<dbReference type="SUPFAM" id="SSF51735">
    <property type="entry name" value="NAD(P)-binding Rossmann-fold domains"/>
    <property type="match status" value="1"/>
</dbReference>
<name>A0A1R3HDT4_9ROSI</name>
<reference evidence="4" key="1">
    <citation type="submission" date="2013-09" db="EMBL/GenBank/DDBJ databases">
        <title>Corchorus olitorius genome sequencing.</title>
        <authorList>
            <person name="Alam M."/>
            <person name="Haque M.S."/>
            <person name="Islam M.S."/>
            <person name="Emdad E.M."/>
            <person name="Islam M.M."/>
            <person name="Ahmed B."/>
            <person name="Halim A."/>
            <person name="Hossen Q.M.M."/>
            <person name="Hossain M.Z."/>
            <person name="Ahmed R."/>
            <person name="Khan M.M."/>
            <person name="Islam R."/>
            <person name="Rashid M.M."/>
            <person name="Khan S.A."/>
            <person name="Rahman M.S."/>
            <person name="Alam M."/>
            <person name="Yahiya A.S."/>
            <person name="Khan M.S."/>
            <person name="Azam M.S."/>
            <person name="Haque T."/>
            <person name="Lashkar M.Z.H."/>
            <person name="Akhand A.I."/>
            <person name="Morshed G."/>
            <person name="Roy S."/>
            <person name="Uddin K.S."/>
            <person name="Rabeya T."/>
            <person name="Hossain A.S."/>
            <person name="Chowdhury A."/>
            <person name="Snigdha A.R."/>
            <person name="Mortoza M.S."/>
            <person name="Matin S.A."/>
            <person name="Hoque S.M.E."/>
            <person name="Islam M.K."/>
            <person name="Roy D.K."/>
            <person name="Haider R."/>
            <person name="Moosa M.M."/>
            <person name="Elias S.M."/>
            <person name="Hasan A.M."/>
            <person name="Jahan S."/>
            <person name="Shafiuddin M."/>
            <person name="Mahmood N."/>
            <person name="Shommy N.S."/>
        </authorList>
    </citation>
    <scope>NUCLEOTIDE SEQUENCE [LARGE SCALE GENOMIC DNA]</scope>
    <source>
        <strain evidence="4">cv. O-4</strain>
    </source>
</reference>